<organism evidence="1 2">
    <name type="scientific">Streptomyces edwardsiae</name>
    <dbReference type="NCBI Taxonomy" id="3075527"/>
    <lineage>
        <taxon>Bacteria</taxon>
        <taxon>Bacillati</taxon>
        <taxon>Actinomycetota</taxon>
        <taxon>Actinomycetes</taxon>
        <taxon>Kitasatosporales</taxon>
        <taxon>Streptomycetaceae</taxon>
        <taxon>Streptomyces</taxon>
    </lineage>
</organism>
<comment type="caution">
    <text evidence="1">The sequence shown here is derived from an EMBL/GenBank/DDBJ whole genome shotgun (WGS) entry which is preliminary data.</text>
</comment>
<evidence type="ECO:0000313" key="1">
    <source>
        <dbReference type="EMBL" id="MDT0407244.1"/>
    </source>
</evidence>
<dbReference type="Gene3D" id="1.10.600.10">
    <property type="entry name" value="Farnesyl Diphosphate Synthase"/>
    <property type="match status" value="1"/>
</dbReference>
<dbReference type="EMBL" id="JAVRFB010000496">
    <property type="protein sequence ID" value="MDT0407244.1"/>
    <property type="molecule type" value="Genomic_DNA"/>
</dbReference>
<dbReference type="InterPro" id="IPR008949">
    <property type="entry name" value="Isoprenoid_synthase_dom_sf"/>
</dbReference>
<sequence length="50" mass="5521">MSAPISAAYSYCEAVTGSQARNFAYGIRLLPTDKRQAMSALYAFSRRVDD</sequence>
<dbReference type="SUPFAM" id="SSF48576">
    <property type="entry name" value="Terpenoid synthases"/>
    <property type="match status" value="1"/>
</dbReference>
<accession>A0ABU2QS19</accession>
<evidence type="ECO:0000313" key="2">
    <source>
        <dbReference type="Proteomes" id="UP001180503"/>
    </source>
</evidence>
<reference evidence="2" key="1">
    <citation type="submission" date="2023-07" db="EMBL/GenBank/DDBJ databases">
        <title>30 novel species of actinomycetes from the DSMZ collection.</title>
        <authorList>
            <person name="Nouioui I."/>
        </authorList>
    </citation>
    <scope>NUCLEOTIDE SEQUENCE [LARGE SCALE GENOMIC DNA]</scope>
    <source>
        <strain evidence="2">DSM 41635</strain>
    </source>
</reference>
<feature type="non-terminal residue" evidence="1">
    <location>
        <position position="50"/>
    </location>
</feature>
<dbReference type="Pfam" id="PF00494">
    <property type="entry name" value="SQS_PSY"/>
    <property type="match status" value="1"/>
</dbReference>
<dbReference type="Proteomes" id="UP001180503">
    <property type="component" value="Unassembled WGS sequence"/>
</dbReference>
<dbReference type="InterPro" id="IPR002060">
    <property type="entry name" value="Squ/phyt_synthse"/>
</dbReference>
<proteinExistence type="predicted"/>
<gene>
    <name evidence="1" type="ORF">RM528_36000</name>
</gene>
<protein>
    <submittedName>
        <fullName evidence="1">Squalene/phytoene synthase family protein</fullName>
    </submittedName>
</protein>
<name>A0ABU2QS19_9ACTN</name>